<gene>
    <name evidence="2" type="ORF">LSG31_13535</name>
</gene>
<dbReference type="Pfam" id="PF01850">
    <property type="entry name" value="PIN"/>
    <property type="match status" value="1"/>
</dbReference>
<sequence length="106" mass="11815">MVKKGLILDSNIAIGLLNDNKKVVGTIQSLHKDGYEFYFSVITLCELMSGAKTENEIQAIRNIEYNRFIDVNMEIAAIAGEIRLKQKKEENRAVKAPDSLIIATSS</sequence>
<dbReference type="InterPro" id="IPR002716">
    <property type="entry name" value="PIN_dom"/>
</dbReference>
<feature type="domain" description="PIN" evidence="1">
    <location>
        <begin position="7"/>
        <end position="104"/>
    </location>
</feature>
<dbReference type="RefSeq" id="WP_347435632.1">
    <property type="nucleotide sequence ID" value="NZ_CP089291.1"/>
</dbReference>
<dbReference type="Gene3D" id="3.40.50.1010">
    <property type="entry name" value="5'-nuclease"/>
    <property type="match status" value="1"/>
</dbReference>
<keyword evidence="3" id="KW-1185">Reference proteome</keyword>
<name>A0ABY4CM82_9BACL</name>
<dbReference type="Proteomes" id="UP000830167">
    <property type="component" value="Chromosome"/>
</dbReference>
<dbReference type="SUPFAM" id="SSF88723">
    <property type="entry name" value="PIN domain-like"/>
    <property type="match status" value="1"/>
</dbReference>
<reference evidence="2" key="1">
    <citation type="submission" date="2021-12" db="EMBL/GenBank/DDBJ databases">
        <title>Alicyclobacillaceae gen. nov., sp. nov., isolated from chalcocite enrichment system.</title>
        <authorList>
            <person name="Jiang Z."/>
        </authorList>
    </citation>
    <scope>NUCLEOTIDE SEQUENCE</scope>
    <source>
        <strain evidence="2">MYW30-H2</strain>
    </source>
</reference>
<accession>A0ABY4CM82</accession>
<organism evidence="2 3">
    <name type="scientific">Fodinisporobacter ferrooxydans</name>
    <dbReference type="NCBI Taxonomy" id="2901836"/>
    <lineage>
        <taxon>Bacteria</taxon>
        <taxon>Bacillati</taxon>
        <taxon>Bacillota</taxon>
        <taxon>Bacilli</taxon>
        <taxon>Bacillales</taxon>
        <taxon>Alicyclobacillaceae</taxon>
        <taxon>Fodinisporobacter</taxon>
    </lineage>
</organism>
<proteinExistence type="predicted"/>
<evidence type="ECO:0000259" key="1">
    <source>
        <dbReference type="Pfam" id="PF01850"/>
    </source>
</evidence>
<protein>
    <submittedName>
        <fullName evidence="2">PIN domain-containing protein</fullName>
    </submittedName>
</protein>
<evidence type="ECO:0000313" key="2">
    <source>
        <dbReference type="EMBL" id="UOF88950.1"/>
    </source>
</evidence>
<dbReference type="EMBL" id="CP089291">
    <property type="protein sequence ID" value="UOF88950.1"/>
    <property type="molecule type" value="Genomic_DNA"/>
</dbReference>
<dbReference type="InterPro" id="IPR029060">
    <property type="entry name" value="PIN-like_dom_sf"/>
</dbReference>
<evidence type="ECO:0000313" key="3">
    <source>
        <dbReference type="Proteomes" id="UP000830167"/>
    </source>
</evidence>